<evidence type="ECO:0000256" key="9">
    <source>
        <dbReference type="ARBA" id="ARBA00022840"/>
    </source>
</evidence>
<dbReference type="AlphaFoldDB" id="W0PD06"/>
<evidence type="ECO:0000313" key="15">
    <source>
        <dbReference type="Proteomes" id="UP000019095"/>
    </source>
</evidence>
<keyword evidence="7 12" id="KW-0547">Nucleotide-binding</keyword>
<dbReference type="PRINTS" id="PR00983">
    <property type="entry name" value="TRNASYNTHCYS"/>
</dbReference>
<dbReference type="SUPFAM" id="SSF52374">
    <property type="entry name" value="Nucleotidylyl transferase"/>
    <property type="match status" value="1"/>
</dbReference>
<comment type="similarity">
    <text evidence="2 12">Belongs to the class-I aminoacyl-tRNA synthetase family.</text>
</comment>
<feature type="binding site" evidence="12">
    <location>
        <position position="239"/>
    </location>
    <ligand>
        <name>Zn(2+)</name>
        <dbReference type="ChEBI" id="CHEBI:29105"/>
    </ligand>
</feature>
<name>W0PD06_ADVMD</name>
<dbReference type="CDD" id="cd07963">
    <property type="entry name" value="Anticodon_Ia_Cys"/>
    <property type="match status" value="1"/>
</dbReference>
<dbReference type="InterPro" id="IPR014729">
    <property type="entry name" value="Rossmann-like_a/b/a_fold"/>
</dbReference>
<dbReference type="eggNOG" id="COG0215">
    <property type="taxonomic scope" value="Bacteria"/>
</dbReference>
<feature type="binding site" evidence="12">
    <location>
        <position position="274"/>
    </location>
    <ligand>
        <name>ATP</name>
        <dbReference type="ChEBI" id="CHEBI:30616"/>
    </ligand>
</feature>
<evidence type="ECO:0000256" key="2">
    <source>
        <dbReference type="ARBA" id="ARBA00005594"/>
    </source>
</evidence>
<comment type="catalytic activity">
    <reaction evidence="12">
        <text>tRNA(Cys) + L-cysteine + ATP = L-cysteinyl-tRNA(Cys) + AMP + diphosphate</text>
        <dbReference type="Rhea" id="RHEA:17773"/>
        <dbReference type="Rhea" id="RHEA-COMP:9661"/>
        <dbReference type="Rhea" id="RHEA-COMP:9679"/>
        <dbReference type="ChEBI" id="CHEBI:30616"/>
        <dbReference type="ChEBI" id="CHEBI:33019"/>
        <dbReference type="ChEBI" id="CHEBI:35235"/>
        <dbReference type="ChEBI" id="CHEBI:78442"/>
        <dbReference type="ChEBI" id="CHEBI:78517"/>
        <dbReference type="ChEBI" id="CHEBI:456215"/>
        <dbReference type="EC" id="6.1.1.16"/>
    </reaction>
</comment>
<feature type="binding site" evidence="12">
    <location>
        <position position="30"/>
    </location>
    <ligand>
        <name>Zn(2+)</name>
        <dbReference type="ChEBI" id="CHEBI:29105"/>
    </ligand>
</feature>
<protein>
    <recommendedName>
        <fullName evidence="12">Cysteine--tRNA ligase</fullName>
        <ecNumber evidence="12">6.1.1.16</ecNumber>
    </recommendedName>
    <alternativeName>
        <fullName evidence="12">Cysteinyl-tRNA synthetase</fullName>
        <shortName evidence="12">CysRS</shortName>
    </alternativeName>
</protein>
<keyword evidence="9 12" id="KW-0067">ATP-binding</keyword>
<dbReference type="GO" id="GO:0004817">
    <property type="term" value="F:cysteine-tRNA ligase activity"/>
    <property type="evidence" value="ECO:0007669"/>
    <property type="project" value="UniProtKB-UniRule"/>
</dbReference>
<evidence type="ECO:0000256" key="4">
    <source>
        <dbReference type="ARBA" id="ARBA00022490"/>
    </source>
</evidence>
<comment type="cofactor">
    <cofactor evidence="12">
        <name>Zn(2+)</name>
        <dbReference type="ChEBI" id="CHEBI:29105"/>
    </cofactor>
    <text evidence="12">Binds 1 zinc ion per subunit.</text>
</comment>
<gene>
    <name evidence="12 14" type="primary">cysS</name>
    <name evidence="14" type="ORF">MIM_c12580</name>
</gene>
<evidence type="ECO:0000256" key="10">
    <source>
        <dbReference type="ARBA" id="ARBA00022917"/>
    </source>
</evidence>
<comment type="subunit">
    <text evidence="3 12">Monomer.</text>
</comment>
<dbReference type="InterPro" id="IPR024909">
    <property type="entry name" value="Cys-tRNA/MSH_ligase"/>
</dbReference>
<evidence type="ECO:0000259" key="13">
    <source>
        <dbReference type="SMART" id="SM00840"/>
    </source>
</evidence>
<feature type="binding site" evidence="12">
    <location>
        <position position="214"/>
    </location>
    <ligand>
        <name>Zn(2+)</name>
        <dbReference type="ChEBI" id="CHEBI:29105"/>
    </ligand>
</feature>
<reference evidence="14 15" key="1">
    <citation type="journal article" date="2014" name="Microbiology">
        <title>Unravelling the complete genome sequence of Advenella mimigardefordensis strain DPN7T and novel insights in the catabolism of the xenobiotic polythioester precursor 3,3'-dithiodipropionate.</title>
        <authorList>
            <person name="Wubbeler J.H."/>
            <person name="Hiessl S."/>
            <person name="Schuldes J."/>
            <person name="Thurmer A."/>
            <person name="Daniel R."/>
            <person name="Steinbuchel A."/>
        </authorList>
    </citation>
    <scope>NUCLEOTIDE SEQUENCE [LARGE SCALE GENOMIC DNA]</scope>
    <source>
        <strain evidence="15">DSM 17166 / LMG 22922 / DPN7</strain>
    </source>
</reference>
<evidence type="ECO:0000256" key="6">
    <source>
        <dbReference type="ARBA" id="ARBA00022723"/>
    </source>
</evidence>
<dbReference type="GO" id="GO:0008270">
    <property type="term" value="F:zinc ion binding"/>
    <property type="evidence" value="ECO:0007669"/>
    <property type="project" value="UniProtKB-UniRule"/>
</dbReference>
<dbReference type="NCBIfam" id="TIGR00435">
    <property type="entry name" value="cysS"/>
    <property type="match status" value="1"/>
</dbReference>
<proteinExistence type="inferred from homology"/>
<feature type="binding site" evidence="12">
    <location>
        <position position="243"/>
    </location>
    <ligand>
        <name>Zn(2+)</name>
        <dbReference type="ChEBI" id="CHEBI:29105"/>
    </ligand>
</feature>
<keyword evidence="5 12" id="KW-0436">Ligase</keyword>
<evidence type="ECO:0000256" key="3">
    <source>
        <dbReference type="ARBA" id="ARBA00011245"/>
    </source>
</evidence>
<evidence type="ECO:0000256" key="11">
    <source>
        <dbReference type="ARBA" id="ARBA00023146"/>
    </source>
</evidence>
<comment type="subcellular location">
    <subcellularLocation>
        <location evidence="1 12">Cytoplasm</location>
    </subcellularLocation>
</comment>
<evidence type="ECO:0000313" key="14">
    <source>
        <dbReference type="EMBL" id="AHG63352.1"/>
    </source>
</evidence>
<evidence type="ECO:0000256" key="8">
    <source>
        <dbReference type="ARBA" id="ARBA00022833"/>
    </source>
</evidence>
<feature type="domain" description="Cysteinyl-tRNA synthetase class Ia DALR" evidence="13">
    <location>
        <begin position="361"/>
        <end position="416"/>
    </location>
</feature>
<keyword evidence="4 12" id="KW-0963">Cytoplasm</keyword>
<dbReference type="Pfam" id="PF01406">
    <property type="entry name" value="tRNA-synt_1e"/>
    <property type="match status" value="1"/>
</dbReference>
<dbReference type="EC" id="6.1.1.16" evidence="12"/>
<evidence type="ECO:0000256" key="7">
    <source>
        <dbReference type="ARBA" id="ARBA00022741"/>
    </source>
</evidence>
<evidence type="ECO:0000256" key="1">
    <source>
        <dbReference type="ARBA" id="ARBA00004496"/>
    </source>
</evidence>
<dbReference type="Gene3D" id="3.40.50.620">
    <property type="entry name" value="HUPs"/>
    <property type="match status" value="1"/>
</dbReference>
<dbReference type="GO" id="GO:0005524">
    <property type="term" value="F:ATP binding"/>
    <property type="evidence" value="ECO:0007669"/>
    <property type="project" value="UniProtKB-UniRule"/>
</dbReference>
<accession>W0PD06</accession>
<keyword evidence="8 12" id="KW-0862">Zinc</keyword>
<keyword evidence="15" id="KW-1185">Reference proteome</keyword>
<keyword evidence="11 12" id="KW-0030">Aminoacyl-tRNA synthetase</keyword>
<dbReference type="HOGENOM" id="CLU_013528_0_1_4"/>
<organism evidence="14 15">
    <name type="scientific">Advenella mimigardefordensis (strain DSM 17166 / LMG 22922 / DPN7)</name>
    <dbReference type="NCBI Taxonomy" id="1247726"/>
    <lineage>
        <taxon>Bacteria</taxon>
        <taxon>Pseudomonadati</taxon>
        <taxon>Pseudomonadota</taxon>
        <taxon>Betaproteobacteria</taxon>
        <taxon>Burkholderiales</taxon>
        <taxon>Alcaligenaceae</taxon>
    </lineage>
</organism>
<feature type="short sequence motif" description="'KMSKS' region" evidence="12">
    <location>
        <begin position="271"/>
        <end position="275"/>
    </location>
</feature>
<sequence length="486" mass="54495">MSAMQIFNTLSRAKAPFVTVEPGKVRMYVCGMTVYDFCHLGHARMLVSFDVVQRWLRQSGYQVDYVRNITDIDDKIIHKAVSLNQPLHAVTSFYTDAMHADERALSVQPPDREPRATMHIPGMLQIIKDLKDKDLAYQTPDGDVNYAVRSFPGYGKLSGKVLDDLRAGNRVAVSDGKRDPFDFVLWKQAKANEPEDSIWDSPFGRGRPGWHIECSAMSRELLGQPLDIHGGGPDLKFPHHENEIAQSEGAYGGTLANWWMHCGPLMVDDEKMSKSLGNFRTIRDTVSTDPDSASAEYQVNPREAEMLRFFVVRNHYRSPQNFTPDNLYNAQAALDRIYQTFNNTGVTSAGAIDWSLDFEQAFKAAMDDDFNTAVAIAVLFDMVTEANRTNSAALSGRIRALGGVLGLLQQEPQQYLQSPTRYIKRDGQSVAAAALSESDIEALIEQRRQAKQDRDFGKADQIRALLKEQGVELEDKPGGLTQWRRA</sequence>
<feature type="short sequence motif" description="'HIGH' region" evidence="12">
    <location>
        <begin position="32"/>
        <end position="42"/>
    </location>
</feature>
<dbReference type="GO" id="GO:0005829">
    <property type="term" value="C:cytosol"/>
    <property type="evidence" value="ECO:0007669"/>
    <property type="project" value="TreeGrafter"/>
</dbReference>
<dbReference type="EMBL" id="CP003915">
    <property type="protein sequence ID" value="AHG63352.1"/>
    <property type="molecule type" value="Genomic_DNA"/>
</dbReference>
<dbReference type="InterPro" id="IPR015273">
    <property type="entry name" value="Cys-tRNA-synt_Ia_DALR"/>
</dbReference>
<dbReference type="PANTHER" id="PTHR10890:SF3">
    <property type="entry name" value="CYSTEINE--TRNA LIGASE, CYTOPLASMIC"/>
    <property type="match status" value="1"/>
</dbReference>
<dbReference type="PANTHER" id="PTHR10890">
    <property type="entry name" value="CYSTEINYL-TRNA SYNTHETASE"/>
    <property type="match status" value="1"/>
</dbReference>
<dbReference type="Gene3D" id="1.20.120.1910">
    <property type="entry name" value="Cysteine-tRNA ligase, C-terminal anti-codon recognition domain"/>
    <property type="match status" value="1"/>
</dbReference>
<dbReference type="HAMAP" id="MF_00041">
    <property type="entry name" value="Cys_tRNA_synth"/>
    <property type="match status" value="1"/>
</dbReference>
<dbReference type="PATRIC" id="fig|1247726.3.peg.1380"/>
<dbReference type="GO" id="GO:0006423">
    <property type="term" value="P:cysteinyl-tRNA aminoacylation"/>
    <property type="evidence" value="ECO:0007669"/>
    <property type="project" value="UniProtKB-UniRule"/>
</dbReference>
<dbReference type="InterPro" id="IPR015803">
    <property type="entry name" value="Cys-tRNA-ligase"/>
</dbReference>
<evidence type="ECO:0000256" key="12">
    <source>
        <dbReference type="HAMAP-Rule" id="MF_00041"/>
    </source>
</evidence>
<dbReference type="SUPFAM" id="SSF47323">
    <property type="entry name" value="Anticodon-binding domain of a subclass of class I aminoacyl-tRNA synthetases"/>
    <property type="match status" value="1"/>
</dbReference>
<dbReference type="KEGG" id="amim:MIM_c12580"/>
<keyword evidence="10 12" id="KW-0648">Protein biosynthesis</keyword>
<dbReference type="SMART" id="SM00840">
    <property type="entry name" value="DALR_2"/>
    <property type="match status" value="1"/>
</dbReference>
<evidence type="ECO:0000256" key="5">
    <source>
        <dbReference type="ARBA" id="ARBA00022598"/>
    </source>
</evidence>
<dbReference type="STRING" id="1247726.MIM_c12580"/>
<dbReference type="Proteomes" id="UP000019095">
    <property type="component" value="Chromosome"/>
</dbReference>
<dbReference type="CDD" id="cd00672">
    <property type="entry name" value="CysRS_core"/>
    <property type="match status" value="1"/>
</dbReference>
<dbReference type="InterPro" id="IPR009080">
    <property type="entry name" value="tRNAsynth_Ia_anticodon-bd"/>
</dbReference>
<dbReference type="InterPro" id="IPR032678">
    <property type="entry name" value="tRNA-synt_1_cat_dom"/>
</dbReference>
<dbReference type="RefSeq" id="WP_245592827.1">
    <property type="nucleotide sequence ID" value="NZ_CP003915.1"/>
</dbReference>
<dbReference type="Pfam" id="PF09190">
    <property type="entry name" value="DALR_2"/>
    <property type="match status" value="1"/>
</dbReference>
<keyword evidence="6 12" id="KW-0479">Metal-binding</keyword>